<dbReference type="VEuPathDB" id="FungiDB:An11g05090"/>
<dbReference type="KEGG" id="ang:An11g05090"/>
<protein>
    <submittedName>
        <fullName evidence="1">Uncharacterized protein</fullName>
    </submittedName>
</protein>
<reference evidence="1" key="2">
    <citation type="submission" date="2025-08" db="UniProtKB">
        <authorList>
            <consortium name="RefSeq"/>
        </authorList>
    </citation>
    <scope>IDENTIFICATION</scope>
</reference>
<dbReference type="GeneID" id="84592287"/>
<name>A0AAJ8BXH8_ASPNG</name>
<dbReference type="AlphaFoldDB" id="A0AAJ8BXH8"/>
<accession>A0AAJ8BXH8</accession>
<sequence length="254" mass="28352">MALDSPYQFMARGHIATSLQTLYKTRSSNIVAARDLYRIYVASSFESSRANQSPRRVIISITIMLIQVLMIPPELLTGHLLNSNATENVVRMTMVFSSCFALSAISVVYSSIDHNQLLGHPDRVILHSIHALSRLFRGGYGVRCRGASVPLSRYGALSDAALGDCLLDAKFSNPNGYVRDLASFLVSCRAVQRYTVPVAFVVLYFFMRETAKIPLEDMGRVFEARNRDLVLYQVVLEPFEESRYGNRTGAIALD</sequence>
<reference evidence="1" key="1">
    <citation type="submission" date="2025-02" db="EMBL/GenBank/DDBJ databases">
        <authorList>
            <consortium name="NCBI Genome Project"/>
        </authorList>
    </citation>
    <scope>NUCLEOTIDE SEQUENCE</scope>
</reference>
<organism evidence="1">
    <name type="scientific">Aspergillus niger</name>
    <dbReference type="NCBI Taxonomy" id="5061"/>
    <lineage>
        <taxon>Eukaryota</taxon>
        <taxon>Fungi</taxon>
        <taxon>Dikarya</taxon>
        <taxon>Ascomycota</taxon>
        <taxon>Pezizomycotina</taxon>
        <taxon>Eurotiomycetes</taxon>
        <taxon>Eurotiomycetidae</taxon>
        <taxon>Eurotiales</taxon>
        <taxon>Aspergillaceae</taxon>
        <taxon>Aspergillus</taxon>
        <taxon>Aspergillus subgen. Circumdati</taxon>
    </lineage>
</organism>
<evidence type="ECO:0000313" key="1">
    <source>
        <dbReference type="RefSeq" id="XP_059605498.1"/>
    </source>
</evidence>
<gene>
    <name evidence="1" type="ORF">An11g05090</name>
</gene>
<proteinExistence type="predicted"/>
<dbReference type="RefSeq" id="XP_059605498.1">
    <property type="nucleotide sequence ID" value="XM_059750254.1"/>
</dbReference>